<reference evidence="3" key="1">
    <citation type="submission" date="2019-11" db="EMBL/GenBank/DDBJ databases">
        <title>Characterization of Clostridium perfringens isolates from swine manure treated agricultural soils.</title>
        <authorList>
            <person name="Wushke S.T."/>
        </authorList>
    </citation>
    <scope>NUCLEOTIDE SEQUENCE</scope>
    <source>
        <strain evidence="3">X62</strain>
    </source>
</reference>
<dbReference type="AlphaFoldDB" id="A0AAW9KJ50"/>
<feature type="non-terminal residue" evidence="3">
    <location>
        <position position="1"/>
    </location>
</feature>
<keyword evidence="1" id="KW-1133">Transmembrane helix</keyword>
<evidence type="ECO:0000313" key="3">
    <source>
        <dbReference type="EMBL" id="MDZ7542796.1"/>
    </source>
</evidence>
<dbReference type="GO" id="GO:0005975">
    <property type="term" value="P:carbohydrate metabolic process"/>
    <property type="evidence" value="ECO:0007669"/>
    <property type="project" value="InterPro"/>
</dbReference>
<keyword evidence="1" id="KW-0812">Transmembrane</keyword>
<evidence type="ECO:0000259" key="2">
    <source>
        <dbReference type="PROSITE" id="PS51677"/>
    </source>
</evidence>
<dbReference type="PROSITE" id="PS51677">
    <property type="entry name" value="NODB"/>
    <property type="match status" value="1"/>
</dbReference>
<feature type="transmembrane region" description="Helical" evidence="1">
    <location>
        <begin position="12"/>
        <end position="32"/>
    </location>
</feature>
<dbReference type="SUPFAM" id="SSF88713">
    <property type="entry name" value="Glycoside hydrolase/deacetylase"/>
    <property type="match status" value="1"/>
</dbReference>
<name>A0AAW9KJ50_CLOPF</name>
<dbReference type="GO" id="GO:0016810">
    <property type="term" value="F:hydrolase activity, acting on carbon-nitrogen (but not peptide) bonds"/>
    <property type="evidence" value="ECO:0007669"/>
    <property type="project" value="InterPro"/>
</dbReference>
<feature type="non-terminal residue" evidence="3">
    <location>
        <position position="197"/>
    </location>
</feature>
<organism evidence="3 4">
    <name type="scientific">Clostridium perfringens</name>
    <dbReference type="NCBI Taxonomy" id="1502"/>
    <lineage>
        <taxon>Bacteria</taxon>
        <taxon>Bacillati</taxon>
        <taxon>Bacillota</taxon>
        <taxon>Clostridia</taxon>
        <taxon>Eubacteriales</taxon>
        <taxon>Clostridiaceae</taxon>
        <taxon>Clostridium</taxon>
    </lineage>
</organism>
<dbReference type="Gene3D" id="3.20.20.370">
    <property type="entry name" value="Glycoside hydrolase/deacetylase"/>
    <property type="match status" value="1"/>
</dbReference>
<dbReference type="Pfam" id="PF01522">
    <property type="entry name" value="Polysacc_deac_1"/>
    <property type="match status" value="1"/>
</dbReference>
<sequence>VNIKKFNKYFNFFIMLIFFNNMNYIPVSALYAENNRKTVYLTFDDGPSANITKGLISVLNNNEVKGTFFIVGDYAGIYPYVLKSLDENGMCIMPHCNIHHYATLYKSEEKYFEDLNKCKSIIEDTVGKKNLNFIRLPGGSDNTVSNANVLTNIKNTIINNGDYYIDWTVASGDAELSETSADFIKSRIRDEGGLYNV</sequence>
<keyword evidence="1" id="KW-0472">Membrane</keyword>
<proteinExistence type="predicted"/>
<comment type="caution">
    <text evidence="3">The sequence shown here is derived from an EMBL/GenBank/DDBJ whole genome shotgun (WGS) entry which is preliminary data.</text>
</comment>
<feature type="domain" description="NodB homology" evidence="2">
    <location>
        <begin position="37"/>
        <end position="197"/>
    </location>
</feature>
<dbReference type="InterPro" id="IPR011330">
    <property type="entry name" value="Glyco_hydro/deAcase_b/a-brl"/>
</dbReference>
<evidence type="ECO:0000313" key="4">
    <source>
        <dbReference type="Proteomes" id="UP001288944"/>
    </source>
</evidence>
<gene>
    <name evidence="3" type="ORF">GNF83_16730</name>
</gene>
<dbReference type="InterPro" id="IPR050248">
    <property type="entry name" value="Polysacc_deacetylase_ArnD"/>
</dbReference>
<dbReference type="InterPro" id="IPR002509">
    <property type="entry name" value="NODB_dom"/>
</dbReference>
<dbReference type="PANTHER" id="PTHR10587">
    <property type="entry name" value="GLYCOSYL TRANSFERASE-RELATED"/>
    <property type="match status" value="1"/>
</dbReference>
<dbReference type="Proteomes" id="UP001288944">
    <property type="component" value="Unassembled WGS sequence"/>
</dbReference>
<protein>
    <submittedName>
        <fullName evidence="3">Polysaccharide deacetylase family protein</fullName>
    </submittedName>
</protein>
<accession>A0AAW9KJ50</accession>
<dbReference type="PANTHER" id="PTHR10587:SF125">
    <property type="entry name" value="POLYSACCHARIDE DEACETYLASE YHEN-RELATED"/>
    <property type="match status" value="1"/>
</dbReference>
<evidence type="ECO:0000256" key="1">
    <source>
        <dbReference type="SAM" id="Phobius"/>
    </source>
</evidence>
<dbReference type="EMBL" id="WNUR01000495">
    <property type="protein sequence ID" value="MDZ7542796.1"/>
    <property type="molecule type" value="Genomic_DNA"/>
</dbReference>